<feature type="region of interest" description="Disordered" evidence="10">
    <location>
        <begin position="23"/>
        <end position="57"/>
    </location>
</feature>
<dbReference type="Pfam" id="PF13927">
    <property type="entry name" value="Ig_3"/>
    <property type="match status" value="1"/>
</dbReference>
<keyword evidence="8" id="KW-0325">Glycoprotein</keyword>
<dbReference type="InterPro" id="IPR007110">
    <property type="entry name" value="Ig-like_dom"/>
</dbReference>
<evidence type="ECO:0000256" key="5">
    <source>
        <dbReference type="ARBA" id="ARBA00022729"/>
    </source>
</evidence>
<dbReference type="InterPro" id="IPR003598">
    <property type="entry name" value="Ig_sub2"/>
</dbReference>
<comment type="caution">
    <text evidence="13">The sequence shown here is derived from an EMBL/GenBank/DDBJ whole genome shotgun (WGS) entry which is preliminary data.</text>
</comment>
<evidence type="ECO:0000256" key="4">
    <source>
        <dbReference type="ARBA" id="ARBA00022525"/>
    </source>
</evidence>
<keyword evidence="13" id="KW-0675">Receptor</keyword>
<dbReference type="Pfam" id="PF21339">
    <property type="entry name" value="VEGFR-1-like_Ig-like"/>
    <property type="match status" value="1"/>
</dbReference>
<evidence type="ECO:0000256" key="8">
    <source>
        <dbReference type="ARBA" id="ARBA00023180"/>
    </source>
</evidence>
<dbReference type="EMBL" id="JAOPHQ010003142">
    <property type="protein sequence ID" value="KAK0144317.1"/>
    <property type="molecule type" value="Genomic_DNA"/>
</dbReference>
<keyword evidence="7" id="KW-1015">Disulfide bond</keyword>
<keyword evidence="5 11" id="KW-0732">Signal</keyword>
<keyword evidence="4" id="KW-0964">Secreted</keyword>
<feature type="chain" id="PRO_5041375669" description="Platelet-derived growth factor receptor-like protein" evidence="11">
    <location>
        <begin position="20"/>
        <end position="368"/>
    </location>
</feature>
<evidence type="ECO:0000256" key="1">
    <source>
        <dbReference type="ARBA" id="ARBA00004613"/>
    </source>
</evidence>
<dbReference type="GO" id="GO:0005576">
    <property type="term" value="C:extracellular region"/>
    <property type="evidence" value="ECO:0007669"/>
    <property type="project" value="UniProtKB-SubCell"/>
</dbReference>
<evidence type="ECO:0000256" key="6">
    <source>
        <dbReference type="ARBA" id="ARBA00022737"/>
    </source>
</evidence>
<dbReference type="PANTHER" id="PTHR15360">
    <property type="entry name" value="PLATELET-DERIVED GROWTH FACTOR RECEPTOR LIKE"/>
    <property type="match status" value="1"/>
</dbReference>
<dbReference type="SMART" id="SM00408">
    <property type="entry name" value="IGc2"/>
    <property type="match status" value="1"/>
</dbReference>
<comment type="subcellular location">
    <subcellularLocation>
        <location evidence="1">Secreted</location>
    </subcellularLocation>
</comment>
<dbReference type="SUPFAM" id="SSF48726">
    <property type="entry name" value="Immunoglobulin"/>
    <property type="match status" value="3"/>
</dbReference>
<organism evidence="13 14">
    <name type="scientific">Merluccius polli</name>
    <name type="common">Benguela hake</name>
    <name type="synonym">Merluccius cadenati</name>
    <dbReference type="NCBI Taxonomy" id="89951"/>
    <lineage>
        <taxon>Eukaryota</taxon>
        <taxon>Metazoa</taxon>
        <taxon>Chordata</taxon>
        <taxon>Craniata</taxon>
        <taxon>Vertebrata</taxon>
        <taxon>Euteleostomi</taxon>
        <taxon>Actinopterygii</taxon>
        <taxon>Neopterygii</taxon>
        <taxon>Teleostei</taxon>
        <taxon>Neoteleostei</taxon>
        <taxon>Acanthomorphata</taxon>
        <taxon>Zeiogadaria</taxon>
        <taxon>Gadariae</taxon>
        <taxon>Gadiformes</taxon>
        <taxon>Gadoidei</taxon>
        <taxon>Merlucciidae</taxon>
        <taxon>Merluccius</taxon>
    </lineage>
</organism>
<evidence type="ECO:0000256" key="3">
    <source>
        <dbReference type="ARBA" id="ARBA00019671"/>
    </source>
</evidence>
<evidence type="ECO:0000259" key="12">
    <source>
        <dbReference type="PROSITE" id="PS50835"/>
    </source>
</evidence>
<evidence type="ECO:0000256" key="7">
    <source>
        <dbReference type="ARBA" id="ARBA00023157"/>
    </source>
</evidence>
<evidence type="ECO:0000313" key="14">
    <source>
        <dbReference type="Proteomes" id="UP001174136"/>
    </source>
</evidence>
<feature type="compositionally biased region" description="Basic residues" evidence="10">
    <location>
        <begin position="38"/>
        <end position="49"/>
    </location>
</feature>
<keyword evidence="9" id="KW-0393">Immunoglobulin domain</keyword>
<dbReference type="AlphaFoldDB" id="A0AA47MQL9"/>
<sequence>MKLGLVLCLALVWVQLQDGCCQQPKRRKDAGGNQIKPGSKRAKGRHSKLREKEAGGRGQSLLTQVLDKGRFLRLDATTTLPLGKTVELRCKGINIGWSYPSYLNTYNDSRLSIKQSDKYSQLILTLPSAADTGAYSCWAILCDGSDCHKDPDQSSTSYIYFTDKDNLFVPSAIHFEIIYLRPDKPAAVPCRVSTPLAKVSLHKEVPPVEIPANGTLVTYDPTRGFVLKSPGPEYQGVFYCKAVIKGTPQISTKYQLLYVEVPSGPPFVNIEASHEFVRGGSTINITCTVLGEPDVDVSFSWSYPGQGQRPVDIQGSKRLVNRGVGRTTLISQSVLTVEDMETIDFGKYKCRAKNQNGETQVAANVVSG</sequence>
<dbReference type="Gene3D" id="2.60.40.10">
    <property type="entry name" value="Immunoglobulins"/>
    <property type="match status" value="3"/>
</dbReference>
<keyword evidence="14" id="KW-1185">Reference proteome</keyword>
<dbReference type="SMART" id="SM00409">
    <property type="entry name" value="IG"/>
    <property type="match status" value="3"/>
</dbReference>
<dbReference type="FunFam" id="2.60.40.10:FF:000223">
    <property type="entry name" value="Platelet-derived growth factor receptor beta"/>
    <property type="match status" value="1"/>
</dbReference>
<dbReference type="InterPro" id="IPR013783">
    <property type="entry name" value="Ig-like_fold"/>
</dbReference>
<dbReference type="PANTHER" id="PTHR15360:SF1">
    <property type="entry name" value="PLATELET-DERIVED GROWTH FACTOR RECEPTOR-LIKE PROTEIN"/>
    <property type="match status" value="1"/>
</dbReference>
<dbReference type="InterPro" id="IPR042495">
    <property type="entry name" value="PDGFRL"/>
</dbReference>
<gene>
    <name evidence="13" type="primary">PDGFRL</name>
    <name evidence="13" type="ORF">N1851_017318</name>
</gene>
<feature type="domain" description="Ig-like" evidence="12">
    <location>
        <begin position="265"/>
        <end position="367"/>
    </location>
</feature>
<evidence type="ECO:0000313" key="13">
    <source>
        <dbReference type="EMBL" id="KAK0144317.1"/>
    </source>
</evidence>
<feature type="signal peptide" evidence="11">
    <location>
        <begin position="1"/>
        <end position="19"/>
    </location>
</feature>
<evidence type="ECO:0000256" key="2">
    <source>
        <dbReference type="ARBA" id="ARBA00011360"/>
    </source>
</evidence>
<accession>A0AA47MQL9</accession>
<dbReference type="InterPro" id="IPR003599">
    <property type="entry name" value="Ig_sub"/>
</dbReference>
<reference evidence="13" key="1">
    <citation type="journal article" date="2023" name="Front. Mar. Sci.">
        <title>A new Merluccius polli reference genome to investigate the effects of global change in West African waters.</title>
        <authorList>
            <person name="Mateo J.L."/>
            <person name="Blanco-Fernandez C."/>
            <person name="Garcia-Vazquez E."/>
            <person name="Machado-Schiaffino G."/>
        </authorList>
    </citation>
    <scope>NUCLEOTIDE SEQUENCE</scope>
    <source>
        <strain evidence="13">C29</strain>
        <tissue evidence="13">Fin</tissue>
    </source>
</reference>
<name>A0AA47MQL9_MERPO</name>
<evidence type="ECO:0000256" key="10">
    <source>
        <dbReference type="SAM" id="MobiDB-lite"/>
    </source>
</evidence>
<dbReference type="Proteomes" id="UP001174136">
    <property type="component" value="Unassembled WGS sequence"/>
</dbReference>
<proteinExistence type="predicted"/>
<protein>
    <recommendedName>
        <fullName evidence="3">Platelet-derived growth factor receptor-like protein</fullName>
    </recommendedName>
</protein>
<dbReference type="PROSITE" id="PS50835">
    <property type="entry name" value="IG_LIKE"/>
    <property type="match status" value="1"/>
</dbReference>
<evidence type="ECO:0000256" key="11">
    <source>
        <dbReference type="SAM" id="SignalP"/>
    </source>
</evidence>
<keyword evidence="6" id="KW-0677">Repeat</keyword>
<comment type="subunit">
    <text evidence="2">Forms a complex composed of PDGFRL, TNK2 and GRB2.</text>
</comment>
<dbReference type="InterPro" id="IPR036179">
    <property type="entry name" value="Ig-like_dom_sf"/>
</dbReference>
<evidence type="ECO:0000256" key="9">
    <source>
        <dbReference type="ARBA" id="ARBA00023319"/>
    </source>
</evidence>